<comment type="cofactor">
    <cofactor evidence="6">
        <name>[2Fe-2S] cluster</name>
        <dbReference type="ChEBI" id="CHEBI:190135"/>
    </cofactor>
</comment>
<gene>
    <name evidence="8" type="ORF">BHU72_07855</name>
</gene>
<dbReference type="InterPro" id="IPR001041">
    <property type="entry name" value="2Fe-2S_ferredoxin-type"/>
</dbReference>
<dbReference type="PANTHER" id="PTHR23426:SF65">
    <property type="entry name" value="FERREDOXIN-2, MITOCHONDRIAL"/>
    <property type="match status" value="1"/>
</dbReference>
<dbReference type="GO" id="GO:0046872">
    <property type="term" value="F:metal ion binding"/>
    <property type="evidence" value="ECO:0007669"/>
    <property type="project" value="UniProtKB-KW"/>
</dbReference>
<sequence length="93" mass="10337">MIHFIIEGKEFEVADEVGKTLLEIAFSNGISIKHACLQGVCRKCRVLVEEGMMFLSDPSDQEQEEISDELEQGTRLACQSKIVGHGKIVVSQE</sequence>
<keyword evidence="4" id="KW-0408">Iron</keyword>
<keyword evidence="9" id="KW-1185">Reference proteome</keyword>
<comment type="caution">
    <text evidence="8">The sequence shown here is derived from an EMBL/GenBank/DDBJ whole genome shotgun (WGS) entry which is preliminary data.</text>
</comment>
<dbReference type="Pfam" id="PF00111">
    <property type="entry name" value="Fer2"/>
    <property type="match status" value="1"/>
</dbReference>
<dbReference type="PROSITE" id="PS51085">
    <property type="entry name" value="2FE2S_FER_2"/>
    <property type="match status" value="1"/>
</dbReference>
<keyword evidence="5" id="KW-0411">Iron-sulfur</keyword>
<organism evidence="8 9">
    <name type="scientific">Desulfuribacillus stibiiarsenatis</name>
    <dbReference type="NCBI Taxonomy" id="1390249"/>
    <lineage>
        <taxon>Bacteria</taxon>
        <taxon>Bacillati</taxon>
        <taxon>Bacillota</taxon>
        <taxon>Desulfuribacillia</taxon>
        <taxon>Desulfuribacillales</taxon>
        <taxon>Desulfuribacillaceae</taxon>
        <taxon>Desulfuribacillus</taxon>
    </lineage>
</organism>
<dbReference type="Gene3D" id="3.10.20.30">
    <property type="match status" value="1"/>
</dbReference>
<dbReference type="InterPro" id="IPR012675">
    <property type="entry name" value="Beta-grasp_dom_sf"/>
</dbReference>
<evidence type="ECO:0000256" key="6">
    <source>
        <dbReference type="ARBA" id="ARBA00034078"/>
    </source>
</evidence>
<comment type="similarity">
    <text evidence="1">Belongs to the adrenodoxin/putidaredoxin family.</text>
</comment>
<evidence type="ECO:0000256" key="1">
    <source>
        <dbReference type="ARBA" id="ARBA00010914"/>
    </source>
</evidence>
<evidence type="ECO:0000256" key="5">
    <source>
        <dbReference type="ARBA" id="ARBA00023014"/>
    </source>
</evidence>
<dbReference type="GO" id="GO:0009055">
    <property type="term" value="F:electron transfer activity"/>
    <property type="evidence" value="ECO:0007669"/>
    <property type="project" value="TreeGrafter"/>
</dbReference>
<dbReference type="InterPro" id="IPR001055">
    <property type="entry name" value="Adrenodoxin-like"/>
</dbReference>
<dbReference type="PANTHER" id="PTHR23426">
    <property type="entry name" value="FERREDOXIN/ADRENODOXIN"/>
    <property type="match status" value="1"/>
</dbReference>
<evidence type="ECO:0000313" key="8">
    <source>
        <dbReference type="EMBL" id="OEH84739.1"/>
    </source>
</evidence>
<protein>
    <recommendedName>
        <fullName evidence="7">2Fe-2S ferredoxin-type domain-containing protein</fullName>
    </recommendedName>
</protein>
<name>A0A1E5L470_9FIRM</name>
<evidence type="ECO:0000313" key="9">
    <source>
        <dbReference type="Proteomes" id="UP000095255"/>
    </source>
</evidence>
<dbReference type="SUPFAM" id="SSF54292">
    <property type="entry name" value="2Fe-2S ferredoxin-like"/>
    <property type="match status" value="1"/>
</dbReference>
<feature type="domain" description="2Fe-2S ferredoxin-type" evidence="7">
    <location>
        <begin position="1"/>
        <end position="93"/>
    </location>
</feature>
<accession>A0A1E5L470</accession>
<dbReference type="EMBL" id="MJAT01000036">
    <property type="protein sequence ID" value="OEH84739.1"/>
    <property type="molecule type" value="Genomic_DNA"/>
</dbReference>
<reference evidence="8 9" key="1">
    <citation type="submission" date="2016-09" db="EMBL/GenBank/DDBJ databases">
        <title>Desulfuribacillus arsenicus sp. nov., an obligately anaerobic, dissimilatory arsenic- and antimonate-reducing bacterium isolated from anoxic sediments.</title>
        <authorList>
            <person name="Abin C.A."/>
            <person name="Hollibaugh J.T."/>
        </authorList>
    </citation>
    <scope>NUCLEOTIDE SEQUENCE [LARGE SCALE GENOMIC DNA]</scope>
    <source>
        <strain evidence="8 9">MLFW-2</strain>
    </source>
</reference>
<dbReference type="GO" id="GO:0051537">
    <property type="term" value="F:2 iron, 2 sulfur cluster binding"/>
    <property type="evidence" value="ECO:0007669"/>
    <property type="project" value="UniProtKB-KW"/>
</dbReference>
<evidence type="ECO:0000256" key="2">
    <source>
        <dbReference type="ARBA" id="ARBA00022714"/>
    </source>
</evidence>
<evidence type="ECO:0000259" key="7">
    <source>
        <dbReference type="PROSITE" id="PS51085"/>
    </source>
</evidence>
<dbReference type="AlphaFoldDB" id="A0A1E5L470"/>
<evidence type="ECO:0000256" key="4">
    <source>
        <dbReference type="ARBA" id="ARBA00023004"/>
    </source>
</evidence>
<dbReference type="Proteomes" id="UP000095255">
    <property type="component" value="Unassembled WGS sequence"/>
</dbReference>
<dbReference type="CDD" id="cd00207">
    <property type="entry name" value="fer2"/>
    <property type="match status" value="1"/>
</dbReference>
<dbReference type="InterPro" id="IPR036010">
    <property type="entry name" value="2Fe-2S_ferredoxin-like_sf"/>
</dbReference>
<dbReference type="RefSeq" id="WP_069702838.1">
    <property type="nucleotide sequence ID" value="NZ_MJAT01000036.1"/>
</dbReference>
<dbReference type="GO" id="GO:0140647">
    <property type="term" value="P:P450-containing electron transport chain"/>
    <property type="evidence" value="ECO:0007669"/>
    <property type="project" value="InterPro"/>
</dbReference>
<dbReference type="STRING" id="1390249.BHU72_07855"/>
<keyword evidence="3" id="KW-0479">Metal-binding</keyword>
<evidence type="ECO:0000256" key="3">
    <source>
        <dbReference type="ARBA" id="ARBA00022723"/>
    </source>
</evidence>
<keyword evidence="2" id="KW-0001">2Fe-2S</keyword>
<proteinExistence type="inferred from homology"/>